<gene>
    <name evidence="2" type="ORF">P7E30_09800</name>
</gene>
<dbReference type="Pfam" id="PF13673">
    <property type="entry name" value="Acetyltransf_10"/>
    <property type="match status" value="1"/>
</dbReference>
<organism evidence="2 3">
    <name type="scientific">Enterococcus gallinarum</name>
    <dbReference type="NCBI Taxonomy" id="1353"/>
    <lineage>
        <taxon>Bacteria</taxon>
        <taxon>Bacillati</taxon>
        <taxon>Bacillota</taxon>
        <taxon>Bacilli</taxon>
        <taxon>Lactobacillales</taxon>
        <taxon>Enterococcaceae</taxon>
        <taxon>Enterococcus</taxon>
    </lineage>
</organism>
<dbReference type="InterPro" id="IPR016181">
    <property type="entry name" value="Acyl_CoA_acyltransferase"/>
</dbReference>
<name>A0AAE4HTA2_ENTGA</name>
<dbReference type="PANTHER" id="PTHR43233:SF1">
    <property type="entry name" value="FAMILY N-ACETYLTRANSFERASE, PUTATIVE (AFU_ORTHOLOGUE AFUA_6G03350)-RELATED"/>
    <property type="match status" value="1"/>
</dbReference>
<dbReference type="Proteomes" id="UP001183682">
    <property type="component" value="Unassembled WGS sequence"/>
</dbReference>
<accession>A0AAE4HTA2</accession>
<evidence type="ECO:0000259" key="1">
    <source>
        <dbReference type="PROSITE" id="PS51186"/>
    </source>
</evidence>
<dbReference type="InterPro" id="IPR053144">
    <property type="entry name" value="Acetyltransferase_Butenolide"/>
</dbReference>
<evidence type="ECO:0000313" key="2">
    <source>
        <dbReference type="EMBL" id="MDT2690494.1"/>
    </source>
</evidence>
<reference evidence="2" key="1">
    <citation type="submission" date="2023-03" db="EMBL/GenBank/DDBJ databases">
        <authorList>
            <person name="Shen W."/>
            <person name="Cai J."/>
        </authorList>
    </citation>
    <scope>NUCLEOTIDE SEQUENCE</scope>
    <source>
        <strain evidence="2">K69-2</strain>
    </source>
</reference>
<comment type="caution">
    <text evidence="2">The sequence shown here is derived from an EMBL/GenBank/DDBJ whole genome shotgun (WGS) entry which is preliminary data.</text>
</comment>
<evidence type="ECO:0000313" key="3">
    <source>
        <dbReference type="Proteomes" id="UP001183682"/>
    </source>
</evidence>
<dbReference type="PROSITE" id="PS51186">
    <property type="entry name" value="GNAT"/>
    <property type="match status" value="1"/>
</dbReference>
<dbReference type="SUPFAM" id="SSF55729">
    <property type="entry name" value="Acyl-CoA N-acyltransferases (Nat)"/>
    <property type="match status" value="1"/>
</dbReference>
<protein>
    <submittedName>
        <fullName evidence="2">GNAT family N-acetyltransferase</fullName>
    </submittedName>
</protein>
<dbReference type="GO" id="GO:0016747">
    <property type="term" value="F:acyltransferase activity, transferring groups other than amino-acyl groups"/>
    <property type="evidence" value="ECO:0007669"/>
    <property type="project" value="InterPro"/>
</dbReference>
<feature type="domain" description="N-acetyltransferase" evidence="1">
    <location>
        <begin position="1"/>
        <end position="136"/>
    </location>
</feature>
<sequence length="142" mass="16264">MHYSKHLPEDPQQVLSLYQDAGWSLYIREPEVLWAALQQSHVITAWQQERLVGLVRGITDQQTILYIQDLLVLKEFQQQGIGQTLLKKIVGDYPKIRQKILLTDDTKKTRAFYEACGFQTVEKSHAVAFLYAANKVSEGLSS</sequence>
<dbReference type="CDD" id="cd04301">
    <property type="entry name" value="NAT_SF"/>
    <property type="match status" value="1"/>
</dbReference>
<dbReference type="InterPro" id="IPR000182">
    <property type="entry name" value="GNAT_dom"/>
</dbReference>
<dbReference type="AlphaFoldDB" id="A0AAE4HTA2"/>
<dbReference type="PANTHER" id="PTHR43233">
    <property type="entry name" value="FAMILY N-ACETYLTRANSFERASE, PUTATIVE (AFU_ORTHOLOGUE AFUA_6G03350)-RELATED"/>
    <property type="match status" value="1"/>
</dbReference>
<proteinExistence type="predicted"/>
<dbReference type="EMBL" id="JARPZN010000005">
    <property type="protein sequence ID" value="MDT2690494.1"/>
    <property type="molecule type" value="Genomic_DNA"/>
</dbReference>
<dbReference type="Gene3D" id="3.40.630.30">
    <property type="match status" value="1"/>
</dbReference>